<dbReference type="AlphaFoldDB" id="A0A9Y6JDK2"/>
<keyword evidence="3" id="KW-1185">Reference proteome</keyword>
<evidence type="ECO:0000313" key="4">
    <source>
        <dbReference type="RefSeq" id="XP_013767734.1"/>
    </source>
</evidence>
<dbReference type="RefSeq" id="XP_013767734.1">
    <property type="nucleotide sequence ID" value="XM_013912280.1"/>
</dbReference>
<feature type="region of interest" description="Disordered" evidence="1">
    <location>
        <begin position="1"/>
        <end position="21"/>
    </location>
</feature>
<proteinExistence type="predicted"/>
<accession>A0A9Y6JDK2</accession>
<keyword evidence="2" id="KW-0472">Membrane</keyword>
<feature type="compositionally biased region" description="Acidic residues" evidence="1">
    <location>
        <begin position="73"/>
        <end position="85"/>
    </location>
</feature>
<dbReference type="CTD" id="2995"/>
<sequence length="107" mass="11401">MNAHATVPPLSGTSPSPFSDLVTKIGPKETYDTGDFAALIGGIVSVVLLLMICVIAVLMWCLSRHKGEYVTNEMEEKDEDADSGDGDSVGSDEALQSEEPLTAKEEK</sequence>
<organism evidence="3 4">
    <name type="scientific">Pundamilia nyererei</name>
    <dbReference type="NCBI Taxonomy" id="303518"/>
    <lineage>
        <taxon>Eukaryota</taxon>
        <taxon>Metazoa</taxon>
        <taxon>Chordata</taxon>
        <taxon>Craniata</taxon>
        <taxon>Vertebrata</taxon>
        <taxon>Euteleostomi</taxon>
        <taxon>Actinopterygii</taxon>
        <taxon>Neopterygii</taxon>
        <taxon>Teleostei</taxon>
        <taxon>Neoteleostei</taxon>
        <taxon>Acanthomorphata</taxon>
        <taxon>Ovalentaria</taxon>
        <taxon>Cichlomorphae</taxon>
        <taxon>Cichliformes</taxon>
        <taxon>Cichlidae</taxon>
        <taxon>African cichlids</taxon>
        <taxon>Pseudocrenilabrinae</taxon>
        <taxon>Haplochromini</taxon>
        <taxon>Pundamilia</taxon>
    </lineage>
</organism>
<reference evidence="4" key="1">
    <citation type="submission" date="2025-08" db="UniProtKB">
        <authorList>
            <consortium name="RefSeq"/>
        </authorList>
    </citation>
    <scope>IDENTIFICATION</scope>
</reference>
<evidence type="ECO:0000256" key="2">
    <source>
        <dbReference type="SAM" id="Phobius"/>
    </source>
</evidence>
<keyword evidence="2" id="KW-0812">Transmembrane</keyword>
<evidence type="ECO:0000256" key="1">
    <source>
        <dbReference type="SAM" id="MobiDB-lite"/>
    </source>
</evidence>
<feature type="transmembrane region" description="Helical" evidence="2">
    <location>
        <begin position="36"/>
        <end position="62"/>
    </location>
</feature>
<feature type="region of interest" description="Disordered" evidence="1">
    <location>
        <begin position="73"/>
        <end position="107"/>
    </location>
</feature>
<keyword evidence="2" id="KW-1133">Transmembrane helix</keyword>
<protein>
    <submittedName>
        <fullName evidence="4">Glycophorin-C</fullName>
    </submittedName>
</protein>
<dbReference type="Proteomes" id="UP000695023">
    <property type="component" value="Unplaced"/>
</dbReference>
<gene>
    <name evidence="4" type="primary">gypc</name>
</gene>
<evidence type="ECO:0000313" key="3">
    <source>
        <dbReference type="Proteomes" id="UP000695023"/>
    </source>
</evidence>
<name>A0A9Y6JDK2_9CICH</name>